<keyword evidence="4" id="KW-1185">Reference proteome</keyword>
<dbReference type="InterPro" id="IPR011330">
    <property type="entry name" value="Glyco_hydro/deAcase_b/a-brl"/>
</dbReference>
<dbReference type="InterPro" id="IPR002509">
    <property type="entry name" value="NODB_dom"/>
</dbReference>
<evidence type="ECO:0000256" key="1">
    <source>
        <dbReference type="SAM" id="SignalP"/>
    </source>
</evidence>
<sequence>MAGRMIRLLVAVGLIAMLAGCRPQAAGRAPAAAAPRGAVAAKYVVLTFDDGPSPQYTAQVLAILRRYGVQATFFELGQNVRKYPAVTRKVHQQGHSVQNHTYSHPDLRKVSAATFRSQIQSADRYIRAQTRSNPRCLRPPYGGVNATVRRRAAALHKSIRLWTVDPRDWSRPGTSVITRRVLLSVRNGSVILLHDGGGNRSQTVAALPTILRTLKARGYTFRLAC</sequence>
<dbReference type="SUPFAM" id="SSF88713">
    <property type="entry name" value="Glycoside hydrolase/deacetylase"/>
    <property type="match status" value="1"/>
</dbReference>
<dbReference type="PROSITE" id="PS51257">
    <property type="entry name" value="PROKAR_LIPOPROTEIN"/>
    <property type="match status" value="1"/>
</dbReference>
<name>A0ABP3ZTN9_9ACTN</name>
<feature type="signal peptide" evidence="1">
    <location>
        <begin position="1"/>
        <end position="25"/>
    </location>
</feature>
<protein>
    <recommendedName>
        <fullName evidence="2">NodB homology domain-containing protein</fullName>
    </recommendedName>
</protein>
<dbReference type="CDD" id="cd10917">
    <property type="entry name" value="CE4_NodB_like_6s_7s"/>
    <property type="match status" value="1"/>
</dbReference>
<reference evidence="4" key="1">
    <citation type="journal article" date="2019" name="Int. J. Syst. Evol. Microbiol.">
        <title>The Global Catalogue of Microorganisms (GCM) 10K type strain sequencing project: providing services to taxonomists for standard genome sequencing and annotation.</title>
        <authorList>
            <consortium name="The Broad Institute Genomics Platform"/>
            <consortium name="The Broad Institute Genome Sequencing Center for Infectious Disease"/>
            <person name="Wu L."/>
            <person name="Ma J."/>
        </authorList>
    </citation>
    <scope>NUCLEOTIDE SEQUENCE [LARGE SCALE GENOMIC DNA]</scope>
    <source>
        <strain evidence="4">JCM 10977</strain>
    </source>
</reference>
<evidence type="ECO:0000259" key="2">
    <source>
        <dbReference type="PROSITE" id="PS51677"/>
    </source>
</evidence>
<dbReference type="InterPro" id="IPR050248">
    <property type="entry name" value="Polysacc_deacetylase_ArnD"/>
</dbReference>
<dbReference type="EMBL" id="BAAAHK010000002">
    <property type="protein sequence ID" value="GAA0926918.1"/>
    <property type="molecule type" value="Genomic_DNA"/>
</dbReference>
<organism evidence="3 4">
    <name type="scientific">Kribbella koreensis</name>
    <dbReference type="NCBI Taxonomy" id="57909"/>
    <lineage>
        <taxon>Bacteria</taxon>
        <taxon>Bacillati</taxon>
        <taxon>Actinomycetota</taxon>
        <taxon>Actinomycetes</taxon>
        <taxon>Propionibacteriales</taxon>
        <taxon>Kribbellaceae</taxon>
        <taxon>Kribbella</taxon>
    </lineage>
</organism>
<dbReference type="Pfam" id="PF01522">
    <property type="entry name" value="Polysacc_deac_1"/>
    <property type="match status" value="1"/>
</dbReference>
<accession>A0ABP3ZTN9</accession>
<gene>
    <name evidence="3" type="ORF">GCM10009554_07410</name>
</gene>
<dbReference type="PROSITE" id="PS51677">
    <property type="entry name" value="NODB"/>
    <property type="match status" value="1"/>
</dbReference>
<keyword evidence="1" id="KW-0732">Signal</keyword>
<dbReference type="PANTHER" id="PTHR10587">
    <property type="entry name" value="GLYCOSYL TRANSFERASE-RELATED"/>
    <property type="match status" value="1"/>
</dbReference>
<feature type="domain" description="NodB homology" evidence="2">
    <location>
        <begin position="42"/>
        <end position="222"/>
    </location>
</feature>
<evidence type="ECO:0000313" key="4">
    <source>
        <dbReference type="Proteomes" id="UP001500542"/>
    </source>
</evidence>
<feature type="chain" id="PRO_5046492132" description="NodB homology domain-containing protein" evidence="1">
    <location>
        <begin position="26"/>
        <end position="225"/>
    </location>
</feature>
<dbReference type="Proteomes" id="UP001500542">
    <property type="component" value="Unassembled WGS sequence"/>
</dbReference>
<proteinExistence type="predicted"/>
<dbReference type="Gene3D" id="3.20.20.370">
    <property type="entry name" value="Glycoside hydrolase/deacetylase"/>
    <property type="match status" value="1"/>
</dbReference>
<comment type="caution">
    <text evidence="3">The sequence shown here is derived from an EMBL/GenBank/DDBJ whole genome shotgun (WGS) entry which is preliminary data.</text>
</comment>
<evidence type="ECO:0000313" key="3">
    <source>
        <dbReference type="EMBL" id="GAA0926918.1"/>
    </source>
</evidence>